<proteinExistence type="predicted"/>
<dbReference type="AlphaFoldDB" id="A0A239X4A5"/>
<keyword evidence="2" id="KW-0223">Dioxygenase</keyword>
<dbReference type="SUPFAM" id="SSF54593">
    <property type="entry name" value="Glyoxalase/Bleomycin resistance protein/Dihydroxybiphenyl dioxygenase"/>
    <property type="match status" value="1"/>
</dbReference>
<dbReference type="Gene3D" id="3.10.180.10">
    <property type="entry name" value="2,3-Dihydroxybiphenyl 1,2-Dioxygenase, domain 1"/>
    <property type="match status" value="2"/>
</dbReference>
<dbReference type="PANTHER" id="PTHR36110:SF2">
    <property type="entry name" value="RING-CLEAVING DIOXYGENASE MHQE-RELATED"/>
    <property type="match status" value="1"/>
</dbReference>
<evidence type="ECO:0000313" key="2">
    <source>
        <dbReference type="EMBL" id="SNV41535.1"/>
    </source>
</evidence>
<dbReference type="InterPro" id="IPR037523">
    <property type="entry name" value="VOC_core"/>
</dbReference>
<gene>
    <name evidence="2" type="primary">mhqO_1</name>
    <name evidence="2" type="ORF">SAMEA4504048_01355</name>
</gene>
<dbReference type="Proteomes" id="UP000215144">
    <property type="component" value="Chromosome 1"/>
</dbReference>
<feature type="domain" description="VOC" evidence="1">
    <location>
        <begin position="6"/>
        <end position="130"/>
    </location>
</feature>
<dbReference type="Pfam" id="PF00903">
    <property type="entry name" value="Glyoxalase"/>
    <property type="match status" value="1"/>
</dbReference>
<dbReference type="OrthoDB" id="9785698at2"/>
<feature type="domain" description="VOC" evidence="1">
    <location>
        <begin position="141"/>
        <end position="258"/>
    </location>
</feature>
<dbReference type="RefSeq" id="WP_095122867.1">
    <property type="nucleotide sequence ID" value="NZ_LT906454.1"/>
</dbReference>
<evidence type="ECO:0000259" key="1">
    <source>
        <dbReference type="PROSITE" id="PS51819"/>
    </source>
</evidence>
<evidence type="ECO:0000313" key="3">
    <source>
        <dbReference type="Proteomes" id="UP000215144"/>
    </source>
</evidence>
<dbReference type="KEGG" id="saco:SAME_01355"/>
<dbReference type="EMBL" id="LT906454">
    <property type="protein sequence ID" value="SNV41535.1"/>
    <property type="molecule type" value="Genomic_DNA"/>
</dbReference>
<dbReference type="PANTHER" id="PTHR36110">
    <property type="entry name" value="RING-CLEAVING DIOXYGENASE MHQE-RELATED"/>
    <property type="match status" value="1"/>
</dbReference>
<dbReference type="PROSITE" id="PS51819">
    <property type="entry name" value="VOC"/>
    <property type="match status" value="2"/>
</dbReference>
<dbReference type="InterPro" id="IPR004360">
    <property type="entry name" value="Glyas_Fos-R_dOase_dom"/>
</dbReference>
<reference evidence="2 3" key="1">
    <citation type="submission" date="2017-06" db="EMBL/GenBank/DDBJ databases">
        <authorList>
            <consortium name="Pathogen Informatics"/>
        </authorList>
    </citation>
    <scope>NUCLEOTIDE SEQUENCE [LARGE SCALE GENOMIC DNA]</scope>
    <source>
        <strain evidence="2 3">NCTC11291</strain>
    </source>
</reference>
<dbReference type="InterPro" id="IPR029068">
    <property type="entry name" value="Glyas_Bleomycin-R_OHBP_Dase"/>
</dbReference>
<protein>
    <submittedName>
        <fullName evidence="2">Dioxygenase</fullName>
        <ecNumber evidence="2">1.13.11.-</ecNumber>
    </submittedName>
</protein>
<dbReference type="GO" id="GO:0051213">
    <property type="term" value="F:dioxygenase activity"/>
    <property type="evidence" value="ECO:0007669"/>
    <property type="project" value="UniProtKB-KW"/>
</dbReference>
<name>A0A239X4A5_STRAI</name>
<dbReference type="InterPro" id="IPR052537">
    <property type="entry name" value="Extradiol_RC_dioxygenase"/>
</dbReference>
<keyword evidence="2" id="KW-0560">Oxidoreductase</keyword>
<organism evidence="2 3">
    <name type="scientific">Streptococcus acidominimus</name>
    <dbReference type="NCBI Taxonomy" id="1326"/>
    <lineage>
        <taxon>Bacteria</taxon>
        <taxon>Bacillati</taxon>
        <taxon>Bacillota</taxon>
        <taxon>Bacilli</taxon>
        <taxon>Lactobacillales</taxon>
        <taxon>Streptococcaceae</taxon>
        <taxon>Streptococcus</taxon>
    </lineage>
</organism>
<dbReference type="EC" id="1.13.11.-" evidence="2"/>
<sequence>MEVIKHIHHISAIVGNVHENLQFYREILQLRLVKQTVNFDDSTGYHLYFANQAVDPGTLMTFFPWENAEHGQKGSGQGGRIAFRVPKGQLGYWRERLTAYDVSYQEAKWFEYPALFFQDHHALNLALVEGEEVSETPDLLGFHGVELLSSHPSGSVAFLKQHMGLVELEESSEAYRLQTTGHQKHDIVIPKVSLERGSWGPGTVHHIAWHVSDETSLMSYSQGLSESGFRPTVVRDRKYFKSIYLREAGHVIFEFATAKPGMTVDETFDQLGMSLQLPKKYENRRALIEAALEPLNMKGE</sequence>
<accession>A0A239X4A5</accession>